<protein>
    <submittedName>
        <fullName evidence="2">Uncharacterized protein</fullName>
    </submittedName>
</protein>
<evidence type="ECO:0000313" key="3">
    <source>
        <dbReference type="Proteomes" id="UP001255856"/>
    </source>
</evidence>
<name>A0AAD9MJ48_PROWI</name>
<comment type="caution">
    <text evidence="2">The sequence shown here is derived from an EMBL/GenBank/DDBJ whole genome shotgun (WGS) entry which is preliminary data.</text>
</comment>
<reference evidence="2" key="1">
    <citation type="submission" date="2021-01" db="EMBL/GenBank/DDBJ databases">
        <authorList>
            <person name="Eckstrom K.M.E."/>
        </authorList>
    </citation>
    <scope>NUCLEOTIDE SEQUENCE</scope>
    <source>
        <strain evidence="2">UVCC 0001</strain>
    </source>
</reference>
<keyword evidence="3" id="KW-1185">Reference proteome</keyword>
<feature type="region of interest" description="Disordered" evidence="1">
    <location>
        <begin position="1"/>
        <end position="47"/>
    </location>
</feature>
<accession>A0AAD9MJ48</accession>
<dbReference type="AlphaFoldDB" id="A0AAD9MJ48"/>
<organism evidence="2 3">
    <name type="scientific">Prototheca wickerhamii</name>
    <dbReference type="NCBI Taxonomy" id="3111"/>
    <lineage>
        <taxon>Eukaryota</taxon>
        <taxon>Viridiplantae</taxon>
        <taxon>Chlorophyta</taxon>
        <taxon>core chlorophytes</taxon>
        <taxon>Trebouxiophyceae</taxon>
        <taxon>Chlorellales</taxon>
        <taxon>Chlorellaceae</taxon>
        <taxon>Prototheca</taxon>
    </lineage>
</organism>
<gene>
    <name evidence="2" type="ORF">QBZ16_001356</name>
</gene>
<proteinExistence type="predicted"/>
<dbReference type="EMBL" id="JASFZW010000012">
    <property type="protein sequence ID" value="KAK2076020.1"/>
    <property type="molecule type" value="Genomic_DNA"/>
</dbReference>
<evidence type="ECO:0000313" key="2">
    <source>
        <dbReference type="EMBL" id="KAK2076020.1"/>
    </source>
</evidence>
<evidence type="ECO:0000256" key="1">
    <source>
        <dbReference type="SAM" id="MobiDB-lite"/>
    </source>
</evidence>
<sequence length="417" mass="42831">MASLQYTPDANGRGGVPEVTGGQVADGRWAAHPPHGAPSPGAPQAVSWSPYQSSPVVHGLTLVFMVQGEHNKGRRMLGVAAQLETAAGAGSAPPARLAVYDRKGRLAVVGSTPHGLSPAPPSIAPPGTLCWACARRGTSWWLLFDAPKQQGVFSCVLQHWTQLNHAAGGSAGSPFQAFASPPTSPHTAGPLGATCSLNLDRQGSLPSLVARSNSWSPTDKTLRRAPRAGAAAWQPIAIDGHRTLSGSAMHGGLSALSLAPGARVSPECEGRPAPSGWPSTWAEPGAGAFAGAAAHADRAAPAPERPGLDLTPQLSCPLLNLTNASSLSSPASVWTPTSGGAYEAALEELTASIERAGQLPIVSWPAAVAEEASVVLLKDDFGPAARARPQRMCSAANRTLEGDLFLEPSAMDMWAGM</sequence>
<dbReference type="Proteomes" id="UP001255856">
    <property type="component" value="Unassembled WGS sequence"/>
</dbReference>